<evidence type="ECO:0000313" key="2">
    <source>
        <dbReference type="EMBL" id="KAB0671127.1"/>
    </source>
</evidence>
<organism evidence="2 3">
    <name type="scientific">Oryzomonas sagensis</name>
    <dbReference type="NCBI Taxonomy" id="2603857"/>
    <lineage>
        <taxon>Bacteria</taxon>
        <taxon>Pseudomonadati</taxon>
        <taxon>Thermodesulfobacteriota</taxon>
        <taxon>Desulfuromonadia</taxon>
        <taxon>Geobacterales</taxon>
        <taxon>Geobacteraceae</taxon>
        <taxon>Oryzomonas</taxon>
    </lineage>
</organism>
<gene>
    <name evidence="2" type="ORF">F6V30_00605</name>
</gene>
<accession>A0ABQ6TQX2</accession>
<reference evidence="2 3" key="1">
    <citation type="journal article" date="2020" name="Microorganisms">
        <title>Description of Three Novel Members in the Family Geobacteraceae, Oryzomonas japonicum gen. nov., sp. nov., Oryzomonas sagensis sp. nov., and Oryzomonas ruber sp. nov.</title>
        <authorList>
            <person name="Xu Z."/>
            <person name="Masuda Y."/>
            <person name="Hayakawa C."/>
            <person name="Ushijima N."/>
            <person name="Kawano K."/>
            <person name="Shiratori Y."/>
            <person name="Senoo K."/>
            <person name="Itoh H."/>
        </authorList>
    </citation>
    <scope>NUCLEOTIDE SEQUENCE [LARGE SCALE GENOMIC DNA]</scope>
    <source>
        <strain evidence="2 3">Red100</strain>
    </source>
</reference>
<dbReference type="InterPro" id="IPR025272">
    <property type="entry name" value="SocA_Panacea"/>
</dbReference>
<name>A0ABQ6TQX2_9BACT</name>
<dbReference type="EMBL" id="VZRA01000001">
    <property type="protein sequence ID" value="KAB0671127.1"/>
    <property type="molecule type" value="Genomic_DNA"/>
</dbReference>
<dbReference type="Proteomes" id="UP000798046">
    <property type="component" value="Unassembled WGS sequence"/>
</dbReference>
<comment type="caution">
    <text evidence="2">The sequence shown here is derived from an EMBL/GenBank/DDBJ whole genome shotgun (WGS) entry which is preliminary data.</text>
</comment>
<proteinExistence type="predicted"/>
<dbReference type="Pfam" id="PF13274">
    <property type="entry name" value="SocA_Panacea"/>
    <property type="match status" value="1"/>
</dbReference>
<evidence type="ECO:0000313" key="3">
    <source>
        <dbReference type="Proteomes" id="UP000798046"/>
    </source>
</evidence>
<evidence type="ECO:0000259" key="1">
    <source>
        <dbReference type="Pfam" id="PF13274"/>
    </source>
</evidence>
<keyword evidence="3" id="KW-1185">Reference proteome</keyword>
<dbReference type="RefSeq" id="WP_151154609.1">
    <property type="nucleotide sequence ID" value="NZ_VZRA01000001.1"/>
</dbReference>
<sequence>MCVHLKFNYQKATQALNFFATKEGGEIEKLKALKLIFFADKYHLRKFGRPITNDEYYAMKLGPVASGVKDIAENSSFLDEKEELYSTQFLNSNRLCFSSKREVDSKVFSRSDIEALEFAWEKFGHFDKYRLCDLTHLYPEWQKHESALDRLTRVKMSFEDFLADPVGDVEKCYVLNDEQKQDIEDHLKNLSKLEAQWA</sequence>
<protein>
    <submittedName>
        <fullName evidence="2">SocA family protein</fullName>
    </submittedName>
</protein>
<feature type="domain" description="Antitoxin SocA-like Panacea" evidence="1">
    <location>
        <begin position="34"/>
        <end position="142"/>
    </location>
</feature>